<dbReference type="Proteomes" id="UP000198280">
    <property type="component" value="Unassembled WGS sequence"/>
</dbReference>
<dbReference type="SUPFAM" id="SSF46689">
    <property type="entry name" value="Homeodomain-like"/>
    <property type="match status" value="1"/>
</dbReference>
<keyword evidence="7" id="KW-1185">Reference proteome</keyword>
<dbReference type="PANTHER" id="PTHR30055:SF151">
    <property type="entry name" value="TRANSCRIPTIONAL REGULATORY PROTEIN"/>
    <property type="match status" value="1"/>
</dbReference>
<evidence type="ECO:0000313" key="6">
    <source>
        <dbReference type="EMBL" id="SNT10629.1"/>
    </source>
</evidence>
<evidence type="ECO:0000256" key="2">
    <source>
        <dbReference type="ARBA" id="ARBA00023125"/>
    </source>
</evidence>
<keyword evidence="1" id="KW-0805">Transcription regulation</keyword>
<organism evidence="6 7">
    <name type="scientific">Actinacidiphila glaucinigra</name>
    <dbReference type="NCBI Taxonomy" id="235986"/>
    <lineage>
        <taxon>Bacteria</taxon>
        <taxon>Bacillati</taxon>
        <taxon>Actinomycetota</taxon>
        <taxon>Actinomycetes</taxon>
        <taxon>Kitasatosporales</taxon>
        <taxon>Streptomycetaceae</taxon>
        <taxon>Actinacidiphila</taxon>
    </lineage>
</organism>
<dbReference type="InterPro" id="IPR001647">
    <property type="entry name" value="HTH_TetR"/>
</dbReference>
<evidence type="ECO:0000256" key="4">
    <source>
        <dbReference type="PROSITE-ProRule" id="PRU00335"/>
    </source>
</evidence>
<reference evidence="6 7" key="1">
    <citation type="submission" date="2017-06" db="EMBL/GenBank/DDBJ databases">
        <authorList>
            <person name="Kim H.J."/>
            <person name="Triplett B.A."/>
        </authorList>
    </citation>
    <scope>NUCLEOTIDE SEQUENCE [LARGE SCALE GENOMIC DNA]</scope>
    <source>
        <strain evidence="6 7">CGMCC 4.1858</strain>
    </source>
</reference>
<name>A0A239JYA1_9ACTN</name>
<feature type="DNA-binding region" description="H-T-H motif" evidence="4">
    <location>
        <begin position="45"/>
        <end position="64"/>
    </location>
</feature>
<dbReference type="Gene3D" id="1.10.357.10">
    <property type="entry name" value="Tetracycline Repressor, domain 2"/>
    <property type="match status" value="1"/>
</dbReference>
<dbReference type="Pfam" id="PF00440">
    <property type="entry name" value="TetR_N"/>
    <property type="match status" value="1"/>
</dbReference>
<dbReference type="EMBL" id="FZOF01000014">
    <property type="protein sequence ID" value="SNT10629.1"/>
    <property type="molecule type" value="Genomic_DNA"/>
</dbReference>
<dbReference type="PRINTS" id="PR00455">
    <property type="entry name" value="HTHTETR"/>
</dbReference>
<protein>
    <submittedName>
        <fullName evidence="6">Transcriptional regulator, TetR family</fullName>
    </submittedName>
</protein>
<keyword evidence="3" id="KW-0804">Transcription</keyword>
<dbReference type="Pfam" id="PF17928">
    <property type="entry name" value="TetR_C_22"/>
    <property type="match status" value="1"/>
</dbReference>
<keyword evidence="2 4" id="KW-0238">DNA-binding</keyword>
<proteinExistence type="predicted"/>
<dbReference type="PANTHER" id="PTHR30055">
    <property type="entry name" value="HTH-TYPE TRANSCRIPTIONAL REGULATOR RUTR"/>
    <property type="match status" value="1"/>
</dbReference>
<evidence type="ECO:0000313" key="7">
    <source>
        <dbReference type="Proteomes" id="UP000198280"/>
    </source>
</evidence>
<dbReference type="RefSeq" id="WP_179279959.1">
    <property type="nucleotide sequence ID" value="NZ_FZOF01000014.1"/>
</dbReference>
<dbReference type="InterPro" id="IPR050109">
    <property type="entry name" value="HTH-type_TetR-like_transc_reg"/>
</dbReference>
<dbReference type="GO" id="GO:0003700">
    <property type="term" value="F:DNA-binding transcription factor activity"/>
    <property type="evidence" value="ECO:0007669"/>
    <property type="project" value="TreeGrafter"/>
</dbReference>
<evidence type="ECO:0000256" key="3">
    <source>
        <dbReference type="ARBA" id="ARBA00023163"/>
    </source>
</evidence>
<accession>A0A239JYA1</accession>
<dbReference type="PROSITE" id="PS50977">
    <property type="entry name" value="HTH_TETR_2"/>
    <property type="match status" value="1"/>
</dbReference>
<sequence length="218" mass="23365">MMDLVHSSGNGLRRIPVQQRSAERFARILDAAAAILDEGGYEELSTREVAARAGVPIGSVYRFFSNKRAMADALARRNLDKYLAGVTDRLDALGADRGDAGDWRRLIDVVVDQYVAMRRTVPGFALVSFAGPAPGPAVNDLANHLVADRLRALLIAPLGAAGVAVTDDRRLRTAFVVGVEAADALLKMAFRADPQGEAALITETKVLLRAYLAGVLEP</sequence>
<dbReference type="AlphaFoldDB" id="A0A239JYA1"/>
<evidence type="ECO:0000256" key="1">
    <source>
        <dbReference type="ARBA" id="ARBA00023015"/>
    </source>
</evidence>
<dbReference type="GO" id="GO:0000976">
    <property type="term" value="F:transcription cis-regulatory region binding"/>
    <property type="evidence" value="ECO:0007669"/>
    <property type="project" value="TreeGrafter"/>
</dbReference>
<feature type="domain" description="HTH tetR-type" evidence="5">
    <location>
        <begin position="22"/>
        <end position="82"/>
    </location>
</feature>
<dbReference type="InterPro" id="IPR041674">
    <property type="entry name" value="TetR_C_22"/>
</dbReference>
<dbReference type="InterPro" id="IPR009057">
    <property type="entry name" value="Homeodomain-like_sf"/>
</dbReference>
<gene>
    <name evidence="6" type="ORF">SAMN05216252_11489</name>
</gene>
<evidence type="ECO:0000259" key="5">
    <source>
        <dbReference type="PROSITE" id="PS50977"/>
    </source>
</evidence>